<comment type="caution">
    <text evidence="1">The sequence shown here is derived from an EMBL/GenBank/DDBJ whole genome shotgun (WGS) entry which is preliminary data.</text>
</comment>
<dbReference type="AlphaFoldDB" id="A0ABD1X992"/>
<accession>A0ABD1X992</accession>
<sequence>MDHHLQTHTLLPPPMPPPRLTIHPSHRTASTIVDSTTVIYSLRSHRSISALVRHLTGYFSQTSIMDRVAGLSIQGISPTIYDGAQLLSNLVVAIFAIRVSSIEH</sequence>
<organism evidence="1 2">
    <name type="scientific">Forsythia ovata</name>
    <dbReference type="NCBI Taxonomy" id="205694"/>
    <lineage>
        <taxon>Eukaryota</taxon>
        <taxon>Viridiplantae</taxon>
        <taxon>Streptophyta</taxon>
        <taxon>Embryophyta</taxon>
        <taxon>Tracheophyta</taxon>
        <taxon>Spermatophyta</taxon>
        <taxon>Magnoliopsida</taxon>
        <taxon>eudicotyledons</taxon>
        <taxon>Gunneridae</taxon>
        <taxon>Pentapetalae</taxon>
        <taxon>asterids</taxon>
        <taxon>lamiids</taxon>
        <taxon>Lamiales</taxon>
        <taxon>Oleaceae</taxon>
        <taxon>Forsythieae</taxon>
        <taxon>Forsythia</taxon>
    </lineage>
</organism>
<keyword evidence="2" id="KW-1185">Reference proteome</keyword>
<gene>
    <name evidence="1" type="ORF">Fot_03279</name>
</gene>
<protein>
    <submittedName>
        <fullName evidence="1">Uncharacterized protein</fullName>
    </submittedName>
</protein>
<dbReference type="EMBL" id="JBFOLJ010000001">
    <property type="protein sequence ID" value="KAL2558540.1"/>
    <property type="molecule type" value="Genomic_DNA"/>
</dbReference>
<dbReference type="Proteomes" id="UP001604277">
    <property type="component" value="Unassembled WGS sequence"/>
</dbReference>
<reference evidence="2" key="1">
    <citation type="submission" date="2024-07" db="EMBL/GenBank/DDBJ databases">
        <title>Two chromosome-level genome assemblies of Korean endemic species Abeliophyllum distichum and Forsythia ovata (Oleaceae).</title>
        <authorList>
            <person name="Jang H."/>
        </authorList>
    </citation>
    <scope>NUCLEOTIDE SEQUENCE [LARGE SCALE GENOMIC DNA]</scope>
</reference>
<evidence type="ECO:0000313" key="2">
    <source>
        <dbReference type="Proteomes" id="UP001604277"/>
    </source>
</evidence>
<name>A0ABD1X992_9LAMI</name>
<evidence type="ECO:0000313" key="1">
    <source>
        <dbReference type="EMBL" id="KAL2558540.1"/>
    </source>
</evidence>
<proteinExistence type="predicted"/>